<evidence type="ECO:0000259" key="2">
    <source>
        <dbReference type="Pfam" id="PF07786"/>
    </source>
</evidence>
<dbReference type="AlphaFoldDB" id="A0A250DPU5"/>
<dbReference type="Proteomes" id="UP000217154">
    <property type="component" value="Chromosome"/>
</dbReference>
<dbReference type="EMBL" id="CP023284">
    <property type="protein sequence ID" value="ATA56294.1"/>
    <property type="molecule type" value="Genomic_DNA"/>
</dbReference>
<feature type="transmembrane region" description="Helical" evidence="1">
    <location>
        <begin position="106"/>
        <end position="123"/>
    </location>
</feature>
<feature type="transmembrane region" description="Helical" evidence="1">
    <location>
        <begin position="155"/>
        <end position="174"/>
    </location>
</feature>
<feature type="transmembrane region" description="Helical" evidence="1">
    <location>
        <begin position="309"/>
        <end position="331"/>
    </location>
</feature>
<feature type="transmembrane region" description="Helical" evidence="1">
    <location>
        <begin position="66"/>
        <end position="86"/>
    </location>
</feature>
<keyword evidence="1" id="KW-0812">Transmembrane</keyword>
<evidence type="ECO:0000313" key="4">
    <source>
        <dbReference type="Proteomes" id="UP000217154"/>
    </source>
</evidence>
<dbReference type="InterPro" id="IPR012429">
    <property type="entry name" value="HGSNAT_cat"/>
</dbReference>
<dbReference type="PANTHER" id="PTHR40407">
    <property type="entry name" value="MEMBRANE PROTEIN-LIKE PROTEIN"/>
    <property type="match status" value="1"/>
</dbReference>
<protein>
    <recommendedName>
        <fullName evidence="2">Heparan-alpha-glucosaminide N-acetyltransferase catalytic domain-containing protein</fullName>
    </recommendedName>
</protein>
<dbReference type="KEGG" id="vbo:CKY39_25975"/>
<proteinExistence type="predicted"/>
<dbReference type="PANTHER" id="PTHR40407:SF1">
    <property type="entry name" value="HEPARAN-ALPHA-GLUCOSAMINIDE N-ACETYLTRANSFERASE CATALYTIC DOMAIN-CONTAINING PROTEIN"/>
    <property type="match status" value="1"/>
</dbReference>
<organism evidence="3 4">
    <name type="scientific">Variovorax boronicumulans</name>
    <dbReference type="NCBI Taxonomy" id="436515"/>
    <lineage>
        <taxon>Bacteria</taxon>
        <taxon>Pseudomonadati</taxon>
        <taxon>Pseudomonadota</taxon>
        <taxon>Betaproteobacteria</taxon>
        <taxon>Burkholderiales</taxon>
        <taxon>Comamonadaceae</taxon>
        <taxon>Variovorax</taxon>
    </lineage>
</organism>
<evidence type="ECO:0000313" key="3">
    <source>
        <dbReference type="EMBL" id="ATA56294.1"/>
    </source>
</evidence>
<dbReference type="RefSeq" id="WP_095746484.1">
    <property type="nucleotide sequence ID" value="NZ_CP023284.1"/>
</dbReference>
<gene>
    <name evidence="3" type="ORF">CKY39_25975</name>
</gene>
<evidence type="ECO:0000256" key="1">
    <source>
        <dbReference type="SAM" id="Phobius"/>
    </source>
</evidence>
<feature type="domain" description="Heparan-alpha-glucosaminide N-acetyltransferase catalytic" evidence="2">
    <location>
        <begin position="18"/>
        <end position="228"/>
    </location>
</feature>
<feature type="transmembrane region" description="Helical" evidence="1">
    <location>
        <begin position="284"/>
        <end position="302"/>
    </location>
</feature>
<feature type="transmembrane region" description="Helical" evidence="1">
    <location>
        <begin position="237"/>
        <end position="254"/>
    </location>
</feature>
<sequence length="393" mass="43404">MPDVSSASLPPGAGAPARLLSIDALRGLVILFMLLDHVRETFYLHHQVPDPMLVAQTPPALFFGRLLAHLCAPVFVFLTGLSAFLYGAKQADGRAAASSFLWKRGLFLVLLEVTVVNFAWTFQFPPATVFLQVIWVIGLSMLALSALVWLPRRALVVLGVVLVAGHNLLDGVHFPVGHVLHVPWAVLHDRGWIEVSEALRLRTSYPLLPWIGVIALGYVAGPWFLPGADAPQRQRRLLAWAVGLLVGFVALRALDVYGDKPWVAGDSALTIVMAFLNITKYPPSLLFIALTLGVGLWLLRLFERRQGAAWLAPLAVFGAAPMFFYVLHLYVLKFLYLGAEAVWGPNQGRLFGFDAVWMVWLVTGVLAFALYPAVRAFAALKARRRDIAWLKYL</sequence>
<keyword evidence="1" id="KW-0472">Membrane</keyword>
<feature type="transmembrane region" description="Helical" evidence="1">
    <location>
        <begin position="207"/>
        <end position="225"/>
    </location>
</feature>
<accession>A0A250DPU5</accession>
<feature type="transmembrane region" description="Helical" evidence="1">
    <location>
        <begin position="129"/>
        <end position="150"/>
    </location>
</feature>
<feature type="transmembrane region" description="Helical" evidence="1">
    <location>
        <begin position="351"/>
        <end position="374"/>
    </location>
</feature>
<reference evidence="3 4" key="1">
    <citation type="submission" date="2017-09" db="EMBL/GenBank/DDBJ databases">
        <title>The diverse metabolic capabilities of V. boronicumulans make it an excellent choice for continued studies on novel biodegradation.</title>
        <authorList>
            <person name="Sun S."/>
        </authorList>
    </citation>
    <scope>NUCLEOTIDE SEQUENCE [LARGE SCALE GENOMIC DNA]</scope>
    <source>
        <strain evidence="3 4">J1</strain>
    </source>
</reference>
<keyword evidence="1" id="KW-1133">Transmembrane helix</keyword>
<dbReference type="Pfam" id="PF07786">
    <property type="entry name" value="HGSNAT_cat"/>
    <property type="match status" value="1"/>
</dbReference>
<name>A0A250DPU5_9BURK</name>